<feature type="coiled-coil region" evidence="1">
    <location>
        <begin position="308"/>
        <end position="335"/>
    </location>
</feature>
<evidence type="ECO:0000256" key="3">
    <source>
        <dbReference type="SAM" id="SignalP"/>
    </source>
</evidence>
<evidence type="ECO:0000256" key="1">
    <source>
        <dbReference type="SAM" id="Coils"/>
    </source>
</evidence>
<feature type="region of interest" description="Disordered" evidence="2">
    <location>
        <begin position="381"/>
        <end position="408"/>
    </location>
</feature>
<evidence type="ECO:0000256" key="2">
    <source>
        <dbReference type="SAM" id="MobiDB-lite"/>
    </source>
</evidence>
<protein>
    <submittedName>
        <fullName evidence="4">Uncharacterized protein</fullName>
    </submittedName>
</protein>
<accession>A0A3P3YD92</accession>
<feature type="compositionally biased region" description="Polar residues" evidence="2">
    <location>
        <begin position="383"/>
        <end position="393"/>
    </location>
</feature>
<feature type="chain" id="PRO_5017977347" evidence="3">
    <location>
        <begin position="23"/>
        <end position="542"/>
    </location>
</feature>
<dbReference type="Proteomes" id="UP000290189">
    <property type="component" value="Unassembled WGS sequence"/>
</dbReference>
<organism evidence="4 5">
    <name type="scientific">Plasmodiophora brassicae</name>
    <name type="common">Clubroot disease agent</name>
    <dbReference type="NCBI Taxonomy" id="37360"/>
    <lineage>
        <taxon>Eukaryota</taxon>
        <taxon>Sar</taxon>
        <taxon>Rhizaria</taxon>
        <taxon>Endomyxa</taxon>
        <taxon>Phytomyxea</taxon>
        <taxon>Plasmodiophorida</taxon>
        <taxon>Plasmodiophoridae</taxon>
        <taxon>Plasmodiophora</taxon>
    </lineage>
</organism>
<evidence type="ECO:0000313" key="5">
    <source>
        <dbReference type="Proteomes" id="UP000290189"/>
    </source>
</evidence>
<dbReference type="EMBL" id="OVEO01000009">
    <property type="protein sequence ID" value="SPQ98138.1"/>
    <property type="molecule type" value="Genomic_DNA"/>
</dbReference>
<gene>
    <name evidence="4" type="ORF">PLBR_LOCUS5353</name>
</gene>
<keyword evidence="4" id="KW-0496">Mitochondrion</keyword>
<proteinExistence type="predicted"/>
<geneLocation type="mitochondrion" evidence="4"/>
<keyword evidence="3" id="KW-0732">Signal</keyword>
<name>A0A3P3YD92_PLABS</name>
<evidence type="ECO:0000313" key="4">
    <source>
        <dbReference type="EMBL" id="SPQ98138.1"/>
    </source>
</evidence>
<keyword evidence="1" id="KW-0175">Coiled coil</keyword>
<feature type="compositionally biased region" description="Acidic residues" evidence="2">
    <location>
        <begin position="477"/>
        <end position="489"/>
    </location>
</feature>
<feature type="region of interest" description="Disordered" evidence="2">
    <location>
        <begin position="466"/>
        <end position="542"/>
    </location>
</feature>
<sequence>MGCTALAWVADIVAIRFSSVAAWSFVGRSTALSSADSQSMRRGMTSFRMAMVTGPSGAASSIGFAPSTSLDAMSNAHVTSGVVRRSATRRRMSNVDMGPGPAGASTGLRPDADSIPTRYWNSIQESSDTSSRCQLRFYVGRGPSTQPSSGRPTFIAGVNRVAYWQWVPSTEPLLIDDMLDRQATTPTSSSAAVMLLRQKYGSGLSRFERDNAEAMEAGQRWIAAQRKQIALLRTLKHDDHVGRRIRLAENRLDKEAAKLHEAVWANRDMRRRIDALFDEWQSLNGTAVSLSSDIETKRKEHADGSAYIANAKRTLEIAQRKMVEIEQAADRQTVRFRAGLERLAERLQTYRQRVMASTEIGDDTKCNLLSRADQIGTRLKSCSAGTRRNSTESAEAGEMSATSSSRRSSLSLLDMASFAPSPYADDSSSVATTETARLDMGGPIDMNALLGLDQGVPECKDQEVTVSSLPTMLDGDSASDDSDGVDDEVCTPVSISDLRNPQRRLPVAQSPKVNYSPRPPATDLPSAPSGRRYSRCHTARPA</sequence>
<feature type="compositionally biased region" description="Basic residues" evidence="2">
    <location>
        <begin position="532"/>
        <end position="542"/>
    </location>
</feature>
<reference evidence="4 5" key="1">
    <citation type="submission" date="2018-03" db="EMBL/GenBank/DDBJ databases">
        <authorList>
            <person name="Fogelqvist J."/>
        </authorList>
    </citation>
    <scope>NUCLEOTIDE SEQUENCE [LARGE SCALE GENOMIC DNA]</scope>
</reference>
<dbReference type="AlphaFoldDB" id="A0A3P3YD92"/>
<feature type="signal peptide" evidence="3">
    <location>
        <begin position="1"/>
        <end position="22"/>
    </location>
</feature>